<keyword evidence="4" id="KW-0804">Transcription</keyword>
<dbReference type="OrthoDB" id="9785745at2"/>
<dbReference type="AlphaFoldDB" id="D2R1A9"/>
<feature type="compositionally biased region" description="Basic and acidic residues" evidence="5">
    <location>
        <begin position="324"/>
        <end position="333"/>
    </location>
</feature>
<dbReference type="InterPro" id="IPR005119">
    <property type="entry name" value="LysR_subst-bd"/>
</dbReference>
<evidence type="ECO:0000259" key="6">
    <source>
        <dbReference type="PROSITE" id="PS50931"/>
    </source>
</evidence>
<dbReference type="Gene3D" id="1.10.10.10">
    <property type="entry name" value="Winged helix-like DNA-binding domain superfamily/Winged helix DNA-binding domain"/>
    <property type="match status" value="1"/>
</dbReference>
<dbReference type="Pfam" id="PF00126">
    <property type="entry name" value="HTH_1"/>
    <property type="match status" value="1"/>
</dbReference>
<evidence type="ECO:0000313" key="7">
    <source>
        <dbReference type="EMBL" id="ADB14894.1"/>
    </source>
</evidence>
<dbReference type="InterPro" id="IPR036390">
    <property type="entry name" value="WH_DNA-bd_sf"/>
</dbReference>
<evidence type="ECO:0000313" key="8">
    <source>
        <dbReference type="Proteomes" id="UP000001887"/>
    </source>
</evidence>
<feature type="compositionally biased region" description="Low complexity" evidence="5">
    <location>
        <begin position="339"/>
        <end position="363"/>
    </location>
</feature>
<dbReference type="KEGG" id="psl:Psta_0198"/>
<dbReference type="CDD" id="cd05466">
    <property type="entry name" value="PBP2_LTTR_substrate"/>
    <property type="match status" value="1"/>
</dbReference>
<dbReference type="PANTHER" id="PTHR30419:SF8">
    <property type="entry name" value="NITROGEN ASSIMILATION TRANSCRIPTIONAL ACTIVATOR-RELATED"/>
    <property type="match status" value="1"/>
</dbReference>
<comment type="similarity">
    <text evidence="1">Belongs to the LysR transcriptional regulatory family.</text>
</comment>
<protein>
    <submittedName>
        <fullName evidence="7">Transcriptional regulator, LysR family</fullName>
    </submittedName>
</protein>
<dbReference type="InterPro" id="IPR036388">
    <property type="entry name" value="WH-like_DNA-bd_sf"/>
</dbReference>
<proteinExistence type="inferred from homology"/>
<dbReference type="EMBL" id="CP001848">
    <property type="protein sequence ID" value="ADB14894.1"/>
    <property type="molecule type" value="Genomic_DNA"/>
</dbReference>
<sequence>MHPKSLKIFCDIVRSRSFSRAASEHGISQSRASQIVDQLEEHLGVLLLDRTTRPLGLTPEGEVYYEGCRRLVARYFVLEEQVRTLHQEVAGRVSVASIYSIGLSHMNRIVQNFLKQYPKANVRLQYQHPHRVIEMVENDQVDLGLVSYPKSSRSIKATVWREEPMVLVCSPTHPLAKRESVSLDELDGLELVGFDPDLEIRHEIDRALASHNVEMRIAMEFDNTETIKQAVEINAGVSLLPRPTVDREVLAKTLVAIPLSGIELKRPIGIICARGKELGSTAQRFMQLLLSQPEVPREIQLDEESELAHLDDRASASQLANHSTSDELADHGATEPGELATSSAASSSLASLASAASAKTTSS</sequence>
<dbReference type="InterPro" id="IPR050950">
    <property type="entry name" value="HTH-type_LysR_regulators"/>
</dbReference>
<dbReference type="FunFam" id="1.10.10.10:FF:000001">
    <property type="entry name" value="LysR family transcriptional regulator"/>
    <property type="match status" value="1"/>
</dbReference>
<dbReference type="SUPFAM" id="SSF46785">
    <property type="entry name" value="Winged helix' DNA-binding domain"/>
    <property type="match status" value="1"/>
</dbReference>
<keyword evidence="8" id="KW-1185">Reference proteome</keyword>
<dbReference type="GO" id="GO:0003677">
    <property type="term" value="F:DNA binding"/>
    <property type="evidence" value="ECO:0007669"/>
    <property type="project" value="UniProtKB-KW"/>
</dbReference>
<evidence type="ECO:0000256" key="5">
    <source>
        <dbReference type="SAM" id="MobiDB-lite"/>
    </source>
</evidence>
<evidence type="ECO:0000256" key="3">
    <source>
        <dbReference type="ARBA" id="ARBA00023125"/>
    </source>
</evidence>
<gene>
    <name evidence="7" type="ordered locus">Psta_0198</name>
</gene>
<evidence type="ECO:0000256" key="4">
    <source>
        <dbReference type="ARBA" id="ARBA00023163"/>
    </source>
</evidence>
<keyword evidence="2" id="KW-0805">Transcription regulation</keyword>
<organism evidence="7 8">
    <name type="scientific">Pirellula staleyi (strain ATCC 27377 / DSM 6068 / ICPB 4128)</name>
    <name type="common">Pirella staleyi</name>
    <dbReference type="NCBI Taxonomy" id="530564"/>
    <lineage>
        <taxon>Bacteria</taxon>
        <taxon>Pseudomonadati</taxon>
        <taxon>Planctomycetota</taxon>
        <taxon>Planctomycetia</taxon>
        <taxon>Pirellulales</taxon>
        <taxon>Pirellulaceae</taxon>
        <taxon>Pirellula</taxon>
    </lineage>
</organism>
<accession>D2R1A9</accession>
<feature type="domain" description="HTH lysR-type" evidence="6">
    <location>
        <begin position="1"/>
        <end position="58"/>
    </location>
</feature>
<dbReference type="SUPFAM" id="SSF53850">
    <property type="entry name" value="Periplasmic binding protein-like II"/>
    <property type="match status" value="1"/>
</dbReference>
<evidence type="ECO:0000256" key="1">
    <source>
        <dbReference type="ARBA" id="ARBA00009437"/>
    </source>
</evidence>
<dbReference type="Pfam" id="PF03466">
    <property type="entry name" value="LysR_substrate"/>
    <property type="match status" value="1"/>
</dbReference>
<dbReference type="InterPro" id="IPR000847">
    <property type="entry name" value="LysR_HTH_N"/>
</dbReference>
<dbReference type="Gene3D" id="3.40.190.290">
    <property type="match status" value="1"/>
</dbReference>
<dbReference type="Proteomes" id="UP000001887">
    <property type="component" value="Chromosome"/>
</dbReference>
<name>D2R1A9_PIRSD</name>
<reference evidence="7 8" key="1">
    <citation type="journal article" date="2009" name="Stand. Genomic Sci.">
        <title>Complete genome sequence of Pirellula staleyi type strain (ATCC 27377).</title>
        <authorList>
            <person name="Clum A."/>
            <person name="Tindall B.J."/>
            <person name="Sikorski J."/>
            <person name="Ivanova N."/>
            <person name="Mavrommatis K."/>
            <person name="Lucas S."/>
            <person name="Glavina del Rio T."/>
            <person name="Nolan M."/>
            <person name="Chen F."/>
            <person name="Tice H."/>
            <person name="Pitluck S."/>
            <person name="Cheng J.F."/>
            <person name="Chertkov O."/>
            <person name="Brettin T."/>
            <person name="Han C."/>
            <person name="Detter J.C."/>
            <person name="Kuske C."/>
            <person name="Bruce D."/>
            <person name="Goodwin L."/>
            <person name="Ovchinikova G."/>
            <person name="Pati A."/>
            <person name="Mikhailova N."/>
            <person name="Chen A."/>
            <person name="Palaniappan K."/>
            <person name="Land M."/>
            <person name="Hauser L."/>
            <person name="Chang Y.J."/>
            <person name="Jeffries C.D."/>
            <person name="Chain P."/>
            <person name="Rohde M."/>
            <person name="Goker M."/>
            <person name="Bristow J."/>
            <person name="Eisen J.A."/>
            <person name="Markowitz V."/>
            <person name="Hugenholtz P."/>
            <person name="Kyrpides N.C."/>
            <person name="Klenk H.P."/>
            <person name="Lapidus A."/>
        </authorList>
    </citation>
    <scope>NUCLEOTIDE SEQUENCE [LARGE SCALE GENOMIC DNA]</scope>
    <source>
        <strain evidence="8">ATCC 27377 / DSM 6068 / ICPB 4128</strain>
    </source>
</reference>
<feature type="region of interest" description="Disordered" evidence="5">
    <location>
        <begin position="311"/>
        <end position="363"/>
    </location>
</feature>
<dbReference type="STRING" id="530564.Psta_0198"/>
<keyword evidence="3" id="KW-0238">DNA-binding</keyword>
<dbReference type="GO" id="GO:0005829">
    <property type="term" value="C:cytosol"/>
    <property type="evidence" value="ECO:0007669"/>
    <property type="project" value="TreeGrafter"/>
</dbReference>
<dbReference type="eggNOG" id="COG0583">
    <property type="taxonomic scope" value="Bacteria"/>
</dbReference>
<evidence type="ECO:0000256" key="2">
    <source>
        <dbReference type="ARBA" id="ARBA00023015"/>
    </source>
</evidence>
<dbReference type="HOGENOM" id="CLU_039613_6_1_0"/>
<dbReference type="PROSITE" id="PS50931">
    <property type="entry name" value="HTH_LYSR"/>
    <property type="match status" value="1"/>
</dbReference>
<dbReference type="GO" id="GO:0003700">
    <property type="term" value="F:DNA-binding transcription factor activity"/>
    <property type="evidence" value="ECO:0007669"/>
    <property type="project" value="InterPro"/>
</dbReference>
<dbReference type="PANTHER" id="PTHR30419">
    <property type="entry name" value="HTH-TYPE TRANSCRIPTIONAL REGULATOR YBHD"/>
    <property type="match status" value="1"/>
</dbReference>